<dbReference type="OrthoDB" id="416454at2759"/>
<evidence type="ECO:0000259" key="2">
    <source>
        <dbReference type="Pfam" id="PF00078"/>
    </source>
</evidence>
<dbReference type="PANTHER" id="PTHR33332">
    <property type="entry name" value="REVERSE TRANSCRIPTASE DOMAIN-CONTAINING PROTEIN"/>
    <property type="match status" value="1"/>
</dbReference>
<comment type="caution">
    <text evidence="3">The sequence shown here is derived from an EMBL/GenBank/DDBJ whole genome shotgun (WGS) entry which is preliminary data.</text>
</comment>
<dbReference type="Proteomes" id="UP000796761">
    <property type="component" value="Unassembled WGS sequence"/>
</dbReference>
<sequence>MTEGKPMLLPSSKLARRIQEYWSVSLTSIPAKVMEENILEAITMHVEEKKVIRSSQQGFPKGKSCLTNLTALCDGQAGGVDEGRAVVVVSLHCSKAWDTISLTGKHRKCGLDEQTVGWTKDWLNGRAQRVRIRAGESSWRPVVSGVPQGSILEPVSLSLFITGLDEGIQAGPWWAGELGRENPHEVQQGPVQGPAPGEEQAPGPAQAGAAPLRSSSAEKDLGVLVGLKVTRSQQGALVARSPSGILGCTGKSVASRSGELILLLCWALVRPHLECCVQFWAPQHQRDRSSKGS</sequence>
<evidence type="ECO:0000256" key="1">
    <source>
        <dbReference type="SAM" id="MobiDB-lite"/>
    </source>
</evidence>
<accession>A0A8K1LQ97</accession>
<gene>
    <name evidence="3" type="ORF">HGM15179_004757</name>
</gene>
<dbReference type="AlphaFoldDB" id="A0A8K1LQ97"/>
<feature type="region of interest" description="Disordered" evidence="1">
    <location>
        <begin position="183"/>
        <end position="213"/>
    </location>
</feature>
<dbReference type="InterPro" id="IPR000477">
    <property type="entry name" value="RT_dom"/>
</dbReference>
<protein>
    <recommendedName>
        <fullName evidence="2">Reverse transcriptase domain-containing protein</fullName>
    </recommendedName>
</protein>
<dbReference type="EMBL" id="SWJQ01000101">
    <property type="protein sequence ID" value="TRZ22339.1"/>
    <property type="molecule type" value="Genomic_DNA"/>
</dbReference>
<evidence type="ECO:0000313" key="4">
    <source>
        <dbReference type="Proteomes" id="UP000796761"/>
    </source>
</evidence>
<organism evidence="3 4">
    <name type="scientific">Zosterops borbonicus</name>
    <dbReference type="NCBI Taxonomy" id="364589"/>
    <lineage>
        <taxon>Eukaryota</taxon>
        <taxon>Metazoa</taxon>
        <taxon>Chordata</taxon>
        <taxon>Craniata</taxon>
        <taxon>Vertebrata</taxon>
        <taxon>Euteleostomi</taxon>
        <taxon>Archelosauria</taxon>
        <taxon>Archosauria</taxon>
        <taxon>Dinosauria</taxon>
        <taxon>Saurischia</taxon>
        <taxon>Theropoda</taxon>
        <taxon>Coelurosauria</taxon>
        <taxon>Aves</taxon>
        <taxon>Neognathae</taxon>
        <taxon>Neoaves</taxon>
        <taxon>Telluraves</taxon>
        <taxon>Australaves</taxon>
        <taxon>Passeriformes</taxon>
        <taxon>Sylvioidea</taxon>
        <taxon>Zosteropidae</taxon>
        <taxon>Zosterops</taxon>
    </lineage>
</organism>
<proteinExistence type="predicted"/>
<dbReference type="Pfam" id="PF00078">
    <property type="entry name" value="RVT_1"/>
    <property type="match status" value="1"/>
</dbReference>
<keyword evidence="4" id="KW-1185">Reference proteome</keyword>
<reference evidence="3" key="1">
    <citation type="submission" date="2019-04" db="EMBL/GenBank/DDBJ databases">
        <title>Genome assembly of Zosterops borbonicus 15179.</title>
        <authorList>
            <person name="Leroy T."/>
            <person name="Anselmetti Y."/>
            <person name="Tilak M.-K."/>
            <person name="Nabholz B."/>
        </authorList>
    </citation>
    <scope>NUCLEOTIDE SEQUENCE</scope>
    <source>
        <strain evidence="3">HGM_15179</strain>
        <tissue evidence="3">Muscle</tissue>
    </source>
</reference>
<evidence type="ECO:0000313" key="3">
    <source>
        <dbReference type="EMBL" id="TRZ22339.1"/>
    </source>
</evidence>
<name>A0A8K1LQ97_9PASS</name>
<feature type="domain" description="Reverse transcriptase" evidence="2">
    <location>
        <begin position="24"/>
        <end position="169"/>
    </location>
</feature>
<feature type="compositionally biased region" description="Low complexity" evidence="1">
    <location>
        <begin position="192"/>
        <end position="211"/>
    </location>
</feature>